<sequence>MGKRQGRKKGAGWRRADHVREVGSSLFPLAGLSSKSTIETLPETREEDNDTGLPETEVVFEESEVSYLSRSSACRIVVVNTTLNLSLEVGQEAQALQSATPGPLSPGQSSVDAQLEVFAPPSLPGLPPSGQPVQVRDMIASYQASTNLKPYARLLQECPSTSNKPSCKLDRHVHGAKSPEVRDLVRIQAEFDRVEPSWVRDVGTKIIRKASKKRKIRSLEDMFGCDKEKGTVVNGSSSHVHLSKPGDVMKADAEGK</sequence>
<keyword evidence="3" id="KW-1185">Reference proteome</keyword>
<organism evidence="2 3">
    <name type="scientific">Gonapodya prolifera (strain JEL478)</name>
    <name type="common">Monoblepharis prolifera</name>
    <dbReference type="NCBI Taxonomy" id="1344416"/>
    <lineage>
        <taxon>Eukaryota</taxon>
        <taxon>Fungi</taxon>
        <taxon>Fungi incertae sedis</taxon>
        <taxon>Chytridiomycota</taxon>
        <taxon>Chytridiomycota incertae sedis</taxon>
        <taxon>Monoblepharidomycetes</taxon>
        <taxon>Monoblepharidales</taxon>
        <taxon>Gonapodyaceae</taxon>
        <taxon>Gonapodya</taxon>
    </lineage>
</organism>
<dbReference type="AlphaFoldDB" id="A0A139AVH5"/>
<feature type="compositionally biased region" description="Basic and acidic residues" evidence="1">
    <location>
        <begin position="247"/>
        <end position="256"/>
    </location>
</feature>
<dbReference type="EMBL" id="KQ965734">
    <property type="protein sequence ID" value="KXS20717.1"/>
    <property type="molecule type" value="Genomic_DNA"/>
</dbReference>
<gene>
    <name evidence="2" type="ORF">M427DRAFT_498747</name>
</gene>
<name>A0A139AVH5_GONPJ</name>
<feature type="region of interest" description="Disordered" evidence="1">
    <location>
        <begin position="228"/>
        <end position="256"/>
    </location>
</feature>
<evidence type="ECO:0000313" key="3">
    <source>
        <dbReference type="Proteomes" id="UP000070544"/>
    </source>
</evidence>
<protein>
    <submittedName>
        <fullName evidence="2">Uncharacterized protein</fullName>
    </submittedName>
</protein>
<evidence type="ECO:0000313" key="2">
    <source>
        <dbReference type="EMBL" id="KXS20717.1"/>
    </source>
</evidence>
<evidence type="ECO:0000256" key="1">
    <source>
        <dbReference type="SAM" id="MobiDB-lite"/>
    </source>
</evidence>
<proteinExistence type="predicted"/>
<accession>A0A139AVH5</accession>
<reference evidence="2 3" key="1">
    <citation type="journal article" date="2015" name="Genome Biol. Evol.">
        <title>Phylogenomic analyses indicate that early fungi evolved digesting cell walls of algal ancestors of land plants.</title>
        <authorList>
            <person name="Chang Y."/>
            <person name="Wang S."/>
            <person name="Sekimoto S."/>
            <person name="Aerts A.L."/>
            <person name="Choi C."/>
            <person name="Clum A."/>
            <person name="LaButti K.M."/>
            <person name="Lindquist E.A."/>
            <person name="Yee Ngan C."/>
            <person name="Ohm R.A."/>
            <person name="Salamov A.A."/>
            <person name="Grigoriev I.V."/>
            <person name="Spatafora J.W."/>
            <person name="Berbee M.L."/>
        </authorList>
    </citation>
    <scope>NUCLEOTIDE SEQUENCE [LARGE SCALE GENOMIC DNA]</scope>
    <source>
        <strain evidence="2 3">JEL478</strain>
    </source>
</reference>
<dbReference type="Proteomes" id="UP000070544">
    <property type="component" value="Unassembled WGS sequence"/>
</dbReference>